<keyword evidence="2" id="KW-1185">Reference proteome</keyword>
<proteinExistence type="predicted"/>
<sequence length="237" mass="26352">MAAARMYNRLATTNDATELEQIRQTIHSEPNALACFLEIIRRAGQRGNVECYTFSAPEVFTFPLNADACTVILDVLESAIRARYQWLMLDLLERALQALTGPHLRYVLKFSLIAAIRKENGAFVERTLKADFDATILIDCLVEASCDMKMDFVVPMAKYIQASFERDLKMDPPPPDTQAKINETAYHLDEIFRRNAAAGVEALPITHALLPLYATCQRTGMLLGAGGGDLPLSGVRE</sequence>
<reference evidence="2" key="1">
    <citation type="journal article" date="2016" name="Genome Announc.">
        <title>Draft genome sequences of fungus Aspergillus calidoustus.</title>
        <authorList>
            <person name="Horn F."/>
            <person name="Linde J."/>
            <person name="Mattern D.J."/>
            <person name="Walther G."/>
            <person name="Guthke R."/>
            <person name="Scherlach K."/>
            <person name="Martin K."/>
            <person name="Brakhage A.A."/>
            <person name="Petzke L."/>
            <person name="Valiante V."/>
        </authorList>
    </citation>
    <scope>NUCLEOTIDE SEQUENCE [LARGE SCALE GENOMIC DNA]</scope>
    <source>
        <strain evidence="2">SF006504</strain>
    </source>
</reference>
<organism evidence="1 2">
    <name type="scientific">Aspergillus calidoustus</name>
    <dbReference type="NCBI Taxonomy" id="454130"/>
    <lineage>
        <taxon>Eukaryota</taxon>
        <taxon>Fungi</taxon>
        <taxon>Dikarya</taxon>
        <taxon>Ascomycota</taxon>
        <taxon>Pezizomycotina</taxon>
        <taxon>Eurotiomycetes</taxon>
        <taxon>Eurotiomycetidae</taxon>
        <taxon>Eurotiales</taxon>
        <taxon>Aspergillaceae</taxon>
        <taxon>Aspergillus</taxon>
        <taxon>Aspergillus subgen. Nidulantes</taxon>
    </lineage>
</organism>
<name>A0A0U5G2Y5_ASPCI</name>
<dbReference type="Proteomes" id="UP000054771">
    <property type="component" value="Unassembled WGS sequence"/>
</dbReference>
<dbReference type="AlphaFoldDB" id="A0A0U5G2Y5"/>
<dbReference type="EMBL" id="CDMC01000005">
    <property type="protein sequence ID" value="CEL06370.1"/>
    <property type="molecule type" value="Genomic_DNA"/>
</dbReference>
<evidence type="ECO:0000313" key="1">
    <source>
        <dbReference type="EMBL" id="CEL06370.1"/>
    </source>
</evidence>
<protein>
    <submittedName>
        <fullName evidence="1">Uncharacterized protein</fullName>
    </submittedName>
</protein>
<accession>A0A0U5G2Y5</accession>
<gene>
    <name evidence="1" type="ORF">ASPCAL07476</name>
</gene>
<dbReference type="OrthoDB" id="10325228at2759"/>
<evidence type="ECO:0000313" key="2">
    <source>
        <dbReference type="Proteomes" id="UP000054771"/>
    </source>
</evidence>